<dbReference type="GO" id="GO:0050661">
    <property type="term" value="F:NADP binding"/>
    <property type="evidence" value="ECO:0007669"/>
    <property type="project" value="InterPro"/>
</dbReference>
<keyword evidence="2" id="KW-0560">Oxidoreductase</keyword>
<dbReference type="Proteomes" id="UP001310594">
    <property type="component" value="Unassembled WGS sequence"/>
</dbReference>
<gene>
    <name evidence="2" type="primary">OYE32_1</name>
    <name evidence="2" type="ORF">LTR97_000562</name>
</gene>
<feature type="domain" description="NADH:flavin oxidoreductase/NADH oxidase N-terminal" evidence="1">
    <location>
        <begin position="43"/>
        <end position="390"/>
    </location>
</feature>
<dbReference type="PANTHER" id="PTHR43303">
    <property type="entry name" value="NADPH DEHYDROGENASE C23G7.10C-RELATED"/>
    <property type="match status" value="1"/>
</dbReference>
<dbReference type="GO" id="GO:0010181">
    <property type="term" value="F:FMN binding"/>
    <property type="evidence" value="ECO:0007669"/>
    <property type="project" value="InterPro"/>
</dbReference>
<dbReference type="InterPro" id="IPR001155">
    <property type="entry name" value="OxRdtase_FMN_N"/>
</dbReference>
<sequence length="469" mass="51018">MAKSQSTISRYNDPVPGIPFFTPQHARLSATPTDPDAKNIPTLFTPLRIRGVTLKNRIIVAPMCQYSTADSGPDIGALTPWHIATLGHYAIKGAALVFIEATGIQANGRISPNCPGLWQDSQIAGVKAVADFVHSQGALCGIQLGHAGRKASTCPPFVNARFKRPSMRAPSDVGGWPENVVGPSGGEDFTWDGSKLDDEAGGYYPPRELSVADIKEMIEEWKASARRSIAAGVDVIEIHGAHGYLVHQFLSPVTNQRTDKYGGSFEGRTRFVIETIQAIRSVVPTDMPVFLRLSATEWLDETDIGRQRGCWTVEDTIALSKIVSDLGVDLLDVSSGGNHPSQRINMFDSKDYQTKIAARIRKELRQDGKSMLIGAVGLITEAEQASKIVETAALGYGVASPQEASIAEEASAAVEMTQAKGDQEPMADAILVARQFMREPEWVMKVAWQLGVDVVWPPQFNRVRFPPKL</sequence>
<protein>
    <submittedName>
        <fullName evidence="2">NADH-dependent flavin oxidoreductase</fullName>
        <ecNumber evidence="2">1.3.1.42</ecNumber>
    </submittedName>
</protein>
<dbReference type="Gene3D" id="3.20.20.70">
    <property type="entry name" value="Aldolase class I"/>
    <property type="match status" value="1"/>
</dbReference>
<evidence type="ECO:0000259" key="1">
    <source>
        <dbReference type="Pfam" id="PF00724"/>
    </source>
</evidence>
<dbReference type="InterPro" id="IPR013785">
    <property type="entry name" value="Aldolase_TIM"/>
</dbReference>
<accession>A0AAN7VXJ5</accession>
<reference evidence="2" key="1">
    <citation type="submission" date="2023-08" db="EMBL/GenBank/DDBJ databases">
        <title>Black Yeasts Isolated from many extreme environments.</title>
        <authorList>
            <person name="Coleine C."/>
            <person name="Stajich J.E."/>
            <person name="Selbmann L."/>
        </authorList>
    </citation>
    <scope>NUCLEOTIDE SEQUENCE</scope>
    <source>
        <strain evidence="2">CCFEE 5810</strain>
    </source>
</reference>
<dbReference type="EC" id="1.3.1.42" evidence="2"/>
<dbReference type="GO" id="GO:0016629">
    <property type="term" value="F:12-oxophytodienoate reductase activity"/>
    <property type="evidence" value="ECO:0007669"/>
    <property type="project" value="UniProtKB-EC"/>
</dbReference>
<proteinExistence type="predicted"/>
<evidence type="ECO:0000313" key="3">
    <source>
        <dbReference type="Proteomes" id="UP001310594"/>
    </source>
</evidence>
<evidence type="ECO:0000313" key="2">
    <source>
        <dbReference type="EMBL" id="KAK5708022.1"/>
    </source>
</evidence>
<dbReference type="InterPro" id="IPR044152">
    <property type="entry name" value="YqjM-like"/>
</dbReference>
<dbReference type="SUPFAM" id="SSF51395">
    <property type="entry name" value="FMN-linked oxidoreductases"/>
    <property type="match status" value="1"/>
</dbReference>
<dbReference type="CDD" id="cd02932">
    <property type="entry name" value="OYE_YqiM_FMN"/>
    <property type="match status" value="1"/>
</dbReference>
<dbReference type="PANTHER" id="PTHR43303:SF2">
    <property type="entry name" value="INDOLEAMINE 2,3-DIOXYGENASE PYRROLE 2,3-DIOXYGENASE (AFU_ORTHOLOGUE AFUA_5G01450"/>
    <property type="match status" value="1"/>
</dbReference>
<dbReference type="GO" id="GO:0003959">
    <property type="term" value="F:NADPH dehydrogenase activity"/>
    <property type="evidence" value="ECO:0007669"/>
    <property type="project" value="InterPro"/>
</dbReference>
<organism evidence="2 3">
    <name type="scientific">Elasticomyces elasticus</name>
    <dbReference type="NCBI Taxonomy" id="574655"/>
    <lineage>
        <taxon>Eukaryota</taxon>
        <taxon>Fungi</taxon>
        <taxon>Dikarya</taxon>
        <taxon>Ascomycota</taxon>
        <taxon>Pezizomycotina</taxon>
        <taxon>Dothideomycetes</taxon>
        <taxon>Dothideomycetidae</taxon>
        <taxon>Mycosphaerellales</taxon>
        <taxon>Teratosphaeriaceae</taxon>
        <taxon>Elasticomyces</taxon>
    </lineage>
</organism>
<dbReference type="EMBL" id="JAVRQU010000001">
    <property type="protein sequence ID" value="KAK5708022.1"/>
    <property type="molecule type" value="Genomic_DNA"/>
</dbReference>
<dbReference type="AlphaFoldDB" id="A0AAN7VXJ5"/>
<dbReference type="Pfam" id="PF00724">
    <property type="entry name" value="Oxidored_FMN"/>
    <property type="match status" value="1"/>
</dbReference>
<name>A0AAN7VXJ5_9PEZI</name>
<comment type="caution">
    <text evidence="2">The sequence shown here is derived from an EMBL/GenBank/DDBJ whole genome shotgun (WGS) entry which is preliminary data.</text>
</comment>